<proteinExistence type="predicted"/>
<dbReference type="AlphaFoldDB" id="A0A1H2LP00"/>
<dbReference type="STRING" id="546874.SAMN04488544_0573"/>
<evidence type="ECO:0008006" key="3">
    <source>
        <dbReference type="Google" id="ProtNLM"/>
    </source>
</evidence>
<reference evidence="2" key="1">
    <citation type="submission" date="2016-10" db="EMBL/GenBank/DDBJ databases">
        <authorList>
            <person name="Varghese N."/>
            <person name="Submissions S."/>
        </authorList>
    </citation>
    <scope>NUCLEOTIDE SEQUENCE [LARGE SCALE GENOMIC DNA]</scope>
    <source>
        <strain evidence="2">DSM 21743</strain>
    </source>
</reference>
<dbReference type="Pfam" id="PF22234">
    <property type="entry name" value="Rv2466c-like"/>
    <property type="match status" value="1"/>
</dbReference>
<keyword evidence="2" id="KW-1185">Reference proteome</keyword>
<evidence type="ECO:0000313" key="2">
    <source>
        <dbReference type="Proteomes" id="UP000198825"/>
    </source>
</evidence>
<dbReference type="Proteomes" id="UP000198825">
    <property type="component" value="Chromosome I"/>
</dbReference>
<accession>A0A1H2LP00</accession>
<gene>
    <name evidence="1" type="ORF">SAMN04488544_0573</name>
</gene>
<sequence>MAKPTKQKSKQTDARTEIEALGKQTRKAFDALVAEVRQLGEEVRARTADATSQVAGRVAGQAGDQAVQTVDFWFDPICPWAWMTSRWMLEVEQVRPVKTVFHVMSLSVLNAGRDLPDGYREMLDLGWAPVRVAIAVEERYGQEQLRAFYTAVGTRIHNQQQGFGRDTLEAALREVGLPAELADAGDVGDNDEALRASHHQGMDPVGQDVGTPVIHVGDVAFFGPVMSPAPKGEEAGRVYDGVLALASYPGFFELKRTRTVDPIFD</sequence>
<organism evidence="1 2">
    <name type="scientific">Microlunatus sagamiharensis</name>
    <dbReference type="NCBI Taxonomy" id="546874"/>
    <lineage>
        <taxon>Bacteria</taxon>
        <taxon>Bacillati</taxon>
        <taxon>Actinomycetota</taxon>
        <taxon>Actinomycetes</taxon>
        <taxon>Propionibacteriales</taxon>
        <taxon>Propionibacteriaceae</taxon>
        <taxon>Microlunatus</taxon>
    </lineage>
</organism>
<dbReference type="EMBL" id="LT629799">
    <property type="protein sequence ID" value="SDU82733.1"/>
    <property type="molecule type" value="Genomic_DNA"/>
</dbReference>
<dbReference type="RefSeq" id="WP_331715251.1">
    <property type="nucleotide sequence ID" value="NZ_LT629799.1"/>
</dbReference>
<dbReference type="InterPro" id="IPR053977">
    <property type="entry name" value="Rv2466c-like"/>
</dbReference>
<dbReference type="SUPFAM" id="SSF52833">
    <property type="entry name" value="Thioredoxin-like"/>
    <property type="match status" value="1"/>
</dbReference>
<dbReference type="CDD" id="cd02972">
    <property type="entry name" value="DsbA_family"/>
    <property type="match status" value="1"/>
</dbReference>
<dbReference type="InterPro" id="IPR036249">
    <property type="entry name" value="Thioredoxin-like_sf"/>
</dbReference>
<evidence type="ECO:0000313" key="1">
    <source>
        <dbReference type="EMBL" id="SDU82733.1"/>
    </source>
</evidence>
<name>A0A1H2LP00_9ACTN</name>
<dbReference type="Gene3D" id="3.40.30.10">
    <property type="entry name" value="Glutaredoxin"/>
    <property type="match status" value="1"/>
</dbReference>
<protein>
    <recommendedName>
        <fullName evidence="3">DSBA-like thioredoxin domain-containing protein</fullName>
    </recommendedName>
</protein>